<protein>
    <recommendedName>
        <fullName evidence="4">B box-type domain-containing protein</fullName>
    </recommendedName>
</protein>
<dbReference type="RefSeq" id="XP_044548821.1">
    <property type="nucleotide sequence ID" value="XM_044694122.1"/>
</dbReference>
<evidence type="ECO:0000259" key="4">
    <source>
        <dbReference type="Pfam" id="PF00643"/>
    </source>
</evidence>
<name>A0AA88GRD8_NAELO</name>
<evidence type="ECO:0000256" key="2">
    <source>
        <dbReference type="PROSITE-ProRule" id="PRU00504"/>
    </source>
</evidence>
<dbReference type="Gene3D" id="2.120.10.30">
    <property type="entry name" value="TolB, C-terminal domain"/>
    <property type="match status" value="2"/>
</dbReference>
<dbReference type="InterPro" id="IPR001258">
    <property type="entry name" value="NHL_repeat"/>
</dbReference>
<dbReference type="GeneID" id="68096934"/>
<feature type="coiled-coil region" evidence="3">
    <location>
        <begin position="36"/>
        <end position="63"/>
    </location>
</feature>
<evidence type="ECO:0000256" key="3">
    <source>
        <dbReference type="SAM" id="Coils"/>
    </source>
</evidence>
<dbReference type="Proteomes" id="UP000816034">
    <property type="component" value="Unassembled WGS sequence"/>
</dbReference>
<keyword evidence="3" id="KW-0175">Coiled coil</keyword>
<dbReference type="Pfam" id="PF00643">
    <property type="entry name" value="zf-B_box"/>
    <property type="match status" value="1"/>
</dbReference>
<dbReference type="PROSITE" id="PS51125">
    <property type="entry name" value="NHL"/>
    <property type="match status" value="1"/>
</dbReference>
<keyword evidence="6" id="KW-1185">Reference proteome</keyword>
<dbReference type="SUPFAM" id="SSF57845">
    <property type="entry name" value="B-box zinc-binding domain"/>
    <property type="match status" value="1"/>
</dbReference>
<feature type="repeat" description="NHL" evidence="2">
    <location>
        <begin position="442"/>
        <end position="486"/>
    </location>
</feature>
<dbReference type="InterPro" id="IPR000315">
    <property type="entry name" value="Znf_B-box"/>
</dbReference>
<evidence type="ECO:0000256" key="1">
    <source>
        <dbReference type="ARBA" id="ARBA00022737"/>
    </source>
</evidence>
<proteinExistence type="predicted"/>
<dbReference type="PANTHER" id="PTHR24104:SF47">
    <property type="entry name" value="E3 UBIQUITIN-PROTEIN LIGASE NHLRC1"/>
    <property type="match status" value="1"/>
</dbReference>
<dbReference type="InterPro" id="IPR011042">
    <property type="entry name" value="6-blade_b-propeller_TolB-like"/>
</dbReference>
<dbReference type="EMBL" id="PYSW02000021">
    <property type="protein sequence ID" value="KAG2383142.1"/>
    <property type="molecule type" value="Genomic_DNA"/>
</dbReference>
<dbReference type="AlphaFoldDB" id="A0AA88GRD8"/>
<evidence type="ECO:0000313" key="5">
    <source>
        <dbReference type="EMBL" id="KAG2383142.1"/>
    </source>
</evidence>
<gene>
    <name evidence="5" type="ORF">C9374_004479</name>
</gene>
<accession>A0AA88GRD8</accession>
<dbReference type="GO" id="GO:0000209">
    <property type="term" value="P:protein polyubiquitination"/>
    <property type="evidence" value="ECO:0007669"/>
    <property type="project" value="TreeGrafter"/>
</dbReference>
<evidence type="ECO:0000313" key="6">
    <source>
        <dbReference type="Proteomes" id="UP000816034"/>
    </source>
</evidence>
<sequence>MIHSSSINTFCKTCEQLICAACSVHSHKGHDLYLIDSIEKEEREQLNEQLHDLKKEIVEFENEHALDDSNVNNELEMIEEMNVKLKQQGLTLFESLKSMIETQQEKLNRSIDDMCEKHKFVVLQIVELKVKLMTMLSEFDQLERLSGLEMMERKIVTFKKVCELFEELKSSCKFGHMSELHGYELVDATSSLKIVEKEIDKFSNIVHSIKPKTTPRKLDYVSTLVDSNTTYATNNEPLSNPYDVKLSYPCNCILVSDYFQNRIMVFDLETKQFKTTIKTIPRPHCLCIETNYNAQFNDALLVGCNDRSVYKYDLKSLIEASVNKKQHHALIWKQSDQLEYPSGMVVAYQYFRNLSSPKSPVSTRQQDTLRIVYVCDYTKNCIHLIRLQDGEIISRFGLNDGIVLQGPWGIDMNELGELIVGETGSNRIQFLKPDGMGSCVSVKSFGQNGNGNGQFNFLRGIVYDRACKQIMTCDFSGRRIQVFDRNGEYLTSYYDQIQGPYNFCINDLTREVFIADYSKKRIVVFK</sequence>
<dbReference type="CDD" id="cd05819">
    <property type="entry name" value="NHL"/>
    <property type="match status" value="1"/>
</dbReference>
<reference evidence="5 6" key="1">
    <citation type="journal article" date="2018" name="BMC Genomics">
        <title>The genome of Naegleria lovaniensis, the basis for a comparative approach to unravel pathogenicity factors of the human pathogenic amoeba N. fowleri.</title>
        <authorList>
            <person name="Liechti N."/>
            <person name="Schurch N."/>
            <person name="Bruggmann R."/>
            <person name="Wittwer M."/>
        </authorList>
    </citation>
    <scope>NUCLEOTIDE SEQUENCE [LARGE SCALE GENOMIC DNA]</scope>
    <source>
        <strain evidence="5 6">ATCC 30569</strain>
    </source>
</reference>
<dbReference type="Gene3D" id="3.30.160.60">
    <property type="entry name" value="Classic Zinc Finger"/>
    <property type="match status" value="1"/>
</dbReference>
<dbReference type="SUPFAM" id="SSF101898">
    <property type="entry name" value="NHL repeat"/>
    <property type="match status" value="1"/>
</dbReference>
<comment type="caution">
    <text evidence="5">The sequence shown here is derived from an EMBL/GenBank/DDBJ whole genome shotgun (WGS) entry which is preliminary data.</text>
</comment>
<feature type="domain" description="B box-type" evidence="4">
    <location>
        <begin position="2"/>
        <end position="32"/>
    </location>
</feature>
<dbReference type="InterPro" id="IPR050952">
    <property type="entry name" value="TRIM-NHL_E3_ligases"/>
</dbReference>
<keyword evidence="1" id="KW-0677">Repeat</keyword>
<dbReference type="GO" id="GO:0061630">
    <property type="term" value="F:ubiquitin protein ligase activity"/>
    <property type="evidence" value="ECO:0007669"/>
    <property type="project" value="TreeGrafter"/>
</dbReference>
<dbReference type="PANTHER" id="PTHR24104">
    <property type="entry name" value="E3 UBIQUITIN-PROTEIN LIGASE NHLRC1-RELATED"/>
    <property type="match status" value="1"/>
</dbReference>
<dbReference type="GO" id="GO:0043161">
    <property type="term" value="P:proteasome-mediated ubiquitin-dependent protein catabolic process"/>
    <property type="evidence" value="ECO:0007669"/>
    <property type="project" value="TreeGrafter"/>
</dbReference>
<organism evidence="5 6">
    <name type="scientific">Naegleria lovaniensis</name>
    <name type="common">Amoeba</name>
    <dbReference type="NCBI Taxonomy" id="51637"/>
    <lineage>
        <taxon>Eukaryota</taxon>
        <taxon>Discoba</taxon>
        <taxon>Heterolobosea</taxon>
        <taxon>Tetramitia</taxon>
        <taxon>Eutetramitia</taxon>
        <taxon>Vahlkampfiidae</taxon>
        <taxon>Naegleria</taxon>
    </lineage>
</organism>
<dbReference type="GO" id="GO:0008270">
    <property type="term" value="F:zinc ion binding"/>
    <property type="evidence" value="ECO:0007669"/>
    <property type="project" value="InterPro"/>
</dbReference>